<keyword evidence="1" id="KW-0472">Membrane</keyword>
<accession>A0A9D5M0C9</accession>
<keyword evidence="3" id="KW-1185">Reference proteome</keyword>
<gene>
    <name evidence="2" type="ORF">INF28_01490</name>
</gene>
<proteinExistence type="predicted"/>
<reference evidence="2" key="1">
    <citation type="submission" date="2020-10" db="EMBL/GenBank/DDBJ databases">
        <title>ChiBAC.</title>
        <authorList>
            <person name="Zenner C."/>
            <person name="Hitch T.C.A."/>
            <person name="Clavel T."/>
        </authorList>
    </citation>
    <scope>NUCLEOTIDE SEQUENCE</scope>
    <source>
        <strain evidence="2">DSM 107454</strain>
    </source>
</reference>
<protein>
    <submittedName>
        <fullName evidence="2">Uncharacterized protein</fullName>
    </submittedName>
</protein>
<organism evidence="2 3">
    <name type="scientific">Ructibacterium gallinarum</name>
    <dbReference type="NCBI Taxonomy" id="2779355"/>
    <lineage>
        <taxon>Bacteria</taxon>
        <taxon>Bacillati</taxon>
        <taxon>Bacillota</taxon>
        <taxon>Clostridia</taxon>
        <taxon>Eubacteriales</taxon>
        <taxon>Oscillospiraceae</taxon>
        <taxon>Ructibacterium</taxon>
    </lineage>
</organism>
<feature type="transmembrane region" description="Helical" evidence="1">
    <location>
        <begin position="20"/>
        <end position="38"/>
    </location>
</feature>
<evidence type="ECO:0000313" key="3">
    <source>
        <dbReference type="Proteomes" id="UP000806542"/>
    </source>
</evidence>
<dbReference type="EMBL" id="JADCKB010000002">
    <property type="protein sequence ID" value="MBE5039143.1"/>
    <property type="molecule type" value="Genomic_DNA"/>
</dbReference>
<feature type="transmembrane region" description="Helical" evidence="1">
    <location>
        <begin position="50"/>
        <end position="69"/>
    </location>
</feature>
<dbReference type="Proteomes" id="UP000806542">
    <property type="component" value="Unassembled WGS sequence"/>
</dbReference>
<name>A0A9D5M0C9_9FIRM</name>
<keyword evidence="1" id="KW-1133">Transmembrane helix</keyword>
<comment type="caution">
    <text evidence="2">The sequence shown here is derived from an EMBL/GenBank/DDBJ whole genome shotgun (WGS) entry which is preliminary data.</text>
</comment>
<feature type="transmembrane region" description="Helical" evidence="1">
    <location>
        <begin position="101"/>
        <end position="120"/>
    </location>
</feature>
<evidence type="ECO:0000313" key="2">
    <source>
        <dbReference type="EMBL" id="MBE5039143.1"/>
    </source>
</evidence>
<sequence length="151" mass="17627">MKPWNQQSYTDKIKGRIRILWLLIIAMLIYMVVMGEIGGDARKMTSFASISSRLIFFGGLIYVICRMIYWKKLLKNSLLLKEQMLLEQDERNQYLHDKSGGIVFDILFFLLLFITVTTALLNMPAFYVSVTILIAAIILKMTVYLIYSRFH</sequence>
<keyword evidence="1" id="KW-0812">Transmembrane</keyword>
<evidence type="ECO:0000256" key="1">
    <source>
        <dbReference type="SAM" id="Phobius"/>
    </source>
</evidence>
<feature type="transmembrane region" description="Helical" evidence="1">
    <location>
        <begin position="126"/>
        <end position="147"/>
    </location>
</feature>
<dbReference type="AlphaFoldDB" id="A0A9D5M0C9"/>
<dbReference type="RefSeq" id="WP_226391706.1">
    <property type="nucleotide sequence ID" value="NZ_JADCKB010000002.1"/>
</dbReference>